<dbReference type="EnsemblMetazoa" id="CJA43089.1">
    <property type="protein sequence ID" value="CJA43089.1"/>
    <property type="gene ID" value="WBGene00218937"/>
</dbReference>
<proteinExistence type="predicted"/>
<name>A0A8R1IZA1_CAEJA</name>
<dbReference type="Proteomes" id="UP000005237">
    <property type="component" value="Unassembled WGS sequence"/>
</dbReference>
<evidence type="ECO:0000313" key="3">
    <source>
        <dbReference type="Proteomes" id="UP000005237"/>
    </source>
</evidence>
<feature type="compositionally biased region" description="Basic and acidic residues" evidence="1">
    <location>
        <begin position="17"/>
        <end position="27"/>
    </location>
</feature>
<sequence length="46" mass="5301">MNGRVHATAQESGTLPRADRLSRFSKTQKDRCQEWLERAAALERND</sequence>
<evidence type="ECO:0000313" key="2">
    <source>
        <dbReference type="EnsemblMetazoa" id="CJA43089.1"/>
    </source>
</evidence>
<dbReference type="AlphaFoldDB" id="A0A8R1IZA1"/>
<keyword evidence="3" id="KW-1185">Reference proteome</keyword>
<organism evidence="2 3">
    <name type="scientific">Caenorhabditis japonica</name>
    <dbReference type="NCBI Taxonomy" id="281687"/>
    <lineage>
        <taxon>Eukaryota</taxon>
        <taxon>Metazoa</taxon>
        <taxon>Ecdysozoa</taxon>
        <taxon>Nematoda</taxon>
        <taxon>Chromadorea</taxon>
        <taxon>Rhabditida</taxon>
        <taxon>Rhabditina</taxon>
        <taxon>Rhabditomorpha</taxon>
        <taxon>Rhabditoidea</taxon>
        <taxon>Rhabditidae</taxon>
        <taxon>Peloderinae</taxon>
        <taxon>Caenorhabditis</taxon>
    </lineage>
</organism>
<reference evidence="3" key="1">
    <citation type="submission" date="2010-08" db="EMBL/GenBank/DDBJ databases">
        <authorList>
            <consortium name="Caenorhabditis japonica Sequencing Consortium"/>
            <person name="Wilson R.K."/>
        </authorList>
    </citation>
    <scope>NUCLEOTIDE SEQUENCE [LARGE SCALE GENOMIC DNA]</scope>
    <source>
        <strain evidence="3">DF5081</strain>
    </source>
</reference>
<evidence type="ECO:0000256" key="1">
    <source>
        <dbReference type="SAM" id="MobiDB-lite"/>
    </source>
</evidence>
<reference evidence="2" key="2">
    <citation type="submission" date="2022-06" db="UniProtKB">
        <authorList>
            <consortium name="EnsemblMetazoa"/>
        </authorList>
    </citation>
    <scope>IDENTIFICATION</scope>
    <source>
        <strain evidence="2">DF5081</strain>
    </source>
</reference>
<protein>
    <submittedName>
        <fullName evidence="2">Uncharacterized protein</fullName>
    </submittedName>
</protein>
<accession>A0A8R1IZA1</accession>
<feature type="region of interest" description="Disordered" evidence="1">
    <location>
        <begin position="1"/>
        <end position="27"/>
    </location>
</feature>